<dbReference type="InterPro" id="IPR000866">
    <property type="entry name" value="AhpC/TSA"/>
</dbReference>
<dbReference type="Pfam" id="PF01790">
    <property type="entry name" value="LGT"/>
    <property type="match status" value="1"/>
</dbReference>
<dbReference type="GO" id="GO:0016209">
    <property type="term" value="F:antioxidant activity"/>
    <property type="evidence" value="ECO:0007669"/>
    <property type="project" value="InterPro"/>
</dbReference>
<protein>
    <recommendedName>
        <fullName evidence="3">Thioredoxin domain-containing protein</fullName>
    </recommendedName>
</protein>
<reference evidence="4 5" key="1">
    <citation type="submission" date="2013-06" db="EMBL/GenBank/DDBJ databases">
        <title>The Genome Sequence of Acinetobacter gyllenbergii CIP 110306.</title>
        <authorList>
            <consortium name="The Broad Institute Genome Sequencing Platform"/>
            <consortium name="The Broad Institute Genome Sequencing Center for Infectious Disease"/>
            <person name="Cerqueira G."/>
            <person name="Feldgarden M."/>
            <person name="Courvalin P."/>
            <person name="Perichon B."/>
            <person name="Grillot-Courvalin C."/>
            <person name="Clermont D."/>
            <person name="Rocha E."/>
            <person name="Yoon E.-J."/>
            <person name="Nemec A."/>
            <person name="Young S.K."/>
            <person name="Zeng Q."/>
            <person name="Gargeya S."/>
            <person name="Fitzgerald M."/>
            <person name="Abouelleil A."/>
            <person name="Alvarado L."/>
            <person name="Berlin A.M."/>
            <person name="Chapman S.B."/>
            <person name="Dewar J."/>
            <person name="Goldberg J."/>
            <person name="Griggs A."/>
            <person name="Gujja S."/>
            <person name="Hansen M."/>
            <person name="Howarth C."/>
            <person name="Imamovic A."/>
            <person name="Larimer J."/>
            <person name="McCowan C."/>
            <person name="Murphy C."/>
            <person name="Pearson M."/>
            <person name="Priest M."/>
            <person name="Roberts A."/>
            <person name="Saif S."/>
            <person name="Shea T."/>
            <person name="Sykes S."/>
            <person name="Wortman J."/>
            <person name="Nusbaum C."/>
            <person name="Birren B."/>
        </authorList>
    </citation>
    <scope>NUCLEOTIDE SEQUENCE [LARGE SCALE GENOMIC DNA]</scope>
    <source>
        <strain evidence="4 5">CIP 110306</strain>
    </source>
</reference>
<dbReference type="Proteomes" id="UP000014523">
    <property type="component" value="Unassembled WGS sequence"/>
</dbReference>
<dbReference type="InterPro" id="IPR017937">
    <property type="entry name" value="Thioredoxin_CS"/>
</dbReference>
<dbReference type="GO" id="GO:0042158">
    <property type="term" value="P:lipoprotein biosynthetic process"/>
    <property type="evidence" value="ECO:0007669"/>
    <property type="project" value="InterPro"/>
</dbReference>
<evidence type="ECO:0000256" key="1">
    <source>
        <dbReference type="ARBA" id="ARBA00023284"/>
    </source>
</evidence>
<keyword evidence="5" id="KW-1185">Reference proteome</keyword>
<dbReference type="GO" id="GO:0008961">
    <property type="term" value="F:phosphatidylglycerol-prolipoprotein diacylglyceryl transferase activity"/>
    <property type="evidence" value="ECO:0007669"/>
    <property type="project" value="InterPro"/>
</dbReference>
<dbReference type="GO" id="GO:0015036">
    <property type="term" value="F:disulfide oxidoreductase activity"/>
    <property type="evidence" value="ECO:0007669"/>
    <property type="project" value="UniProtKB-ARBA"/>
</dbReference>
<gene>
    <name evidence="4" type="ORF">F957_01261</name>
</gene>
<dbReference type="Pfam" id="PF00578">
    <property type="entry name" value="AhpC-TSA"/>
    <property type="match status" value="1"/>
</dbReference>
<dbReference type="InterPro" id="IPR013766">
    <property type="entry name" value="Thioredoxin_domain"/>
</dbReference>
<dbReference type="PROSITE" id="PS00194">
    <property type="entry name" value="THIOREDOXIN_1"/>
    <property type="match status" value="1"/>
</dbReference>
<evidence type="ECO:0000259" key="3">
    <source>
        <dbReference type="PROSITE" id="PS51352"/>
    </source>
</evidence>
<dbReference type="GO" id="GO:0005886">
    <property type="term" value="C:plasma membrane"/>
    <property type="evidence" value="ECO:0007669"/>
    <property type="project" value="InterPro"/>
</dbReference>
<dbReference type="EMBL" id="ATGG01000011">
    <property type="protein sequence ID" value="EPF87974.1"/>
    <property type="molecule type" value="Genomic_DNA"/>
</dbReference>
<dbReference type="InterPro" id="IPR050553">
    <property type="entry name" value="Thioredoxin_ResA/DsbE_sf"/>
</dbReference>
<dbReference type="PANTHER" id="PTHR42852:SF18">
    <property type="entry name" value="CHROMOSOME UNDETERMINED SCAFFOLD_47, WHOLE GENOME SHOTGUN SEQUENCE"/>
    <property type="match status" value="1"/>
</dbReference>
<proteinExistence type="predicted"/>
<evidence type="ECO:0000313" key="5">
    <source>
        <dbReference type="Proteomes" id="UP000014523"/>
    </source>
</evidence>
<accession>A0A829HLL6</accession>
<feature type="transmembrane region" description="Helical" evidence="2">
    <location>
        <begin position="90"/>
        <end position="107"/>
    </location>
</feature>
<feature type="transmembrane region" description="Helical" evidence="2">
    <location>
        <begin position="113"/>
        <end position="135"/>
    </location>
</feature>
<dbReference type="Gene3D" id="3.40.30.10">
    <property type="entry name" value="Glutaredoxin"/>
    <property type="match status" value="1"/>
</dbReference>
<keyword evidence="2" id="KW-0472">Membrane</keyword>
<dbReference type="PANTHER" id="PTHR42852">
    <property type="entry name" value="THIOL:DISULFIDE INTERCHANGE PROTEIN DSBE"/>
    <property type="match status" value="1"/>
</dbReference>
<feature type="transmembrane region" description="Helical" evidence="2">
    <location>
        <begin position="55"/>
        <end position="78"/>
    </location>
</feature>
<feature type="transmembrane region" description="Helical" evidence="2">
    <location>
        <begin position="12"/>
        <end position="35"/>
    </location>
</feature>
<evidence type="ECO:0000313" key="4">
    <source>
        <dbReference type="EMBL" id="EPF87974.1"/>
    </source>
</evidence>
<sequence length="282" mass="32235">MMMSSEALHIGGFIVPWSLLSILLGWLAVFLWGMYLSRKNQWSENAWQHYKDSLWSAVLIGLIAARAVFVLIHADAYFSHPIDIIKIQDKGFSPFAGMMAAAAWFIWKNRALKYKMLGSSLLVFIAVQLANLALLKPFQVQAEYPALSFNNLQQQPQALTQFIGQPTVINLWASWCPPCHREMPVLYQAQQDYPNIHFVMLNQGETTDVIKNYLSQHQFNFKNVLADPNGEMAQQMKMYGMPSTLFFNAQGQLVERHMGELSPAMLKQYLQKITQLREVSSQ</sequence>
<dbReference type="AlphaFoldDB" id="A0A829HLL6"/>
<organism evidence="4 5">
    <name type="scientific">Acinetobacter gyllenbergii CIP 110306 = MTCC 11365</name>
    <dbReference type="NCBI Taxonomy" id="1217657"/>
    <lineage>
        <taxon>Bacteria</taxon>
        <taxon>Pseudomonadati</taxon>
        <taxon>Pseudomonadota</taxon>
        <taxon>Gammaproteobacteria</taxon>
        <taxon>Moraxellales</taxon>
        <taxon>Moraxellaceae</taxon>
        <taxon>Acinetobacter</taxon>
    </lineage>
</organism>
<keyword evidence="2" id="KW-0812">Transmembrane</keyword>
<dbReference type="RefSeq" id="WP_016540258.1">
    <property type="nucleotide sequence ID" value="NZ_ASQH01000001.1"/>
</dbReference>
<dbReference type="InterPro" id="IPR036249">
    <property type="entry name" value="Thioredoxin-like_sf"/>
</dbReference>
<keyword evidence="2" id="KW-1133">Transmembrane helix</keyword>
<dbReference type="CDD" id="cd02966">
    <property type="entry name" value="TlpA_like_family"/>
    <property type="match status" value="1"/>
</dbReference>
<comment type="caution">
    <text evidence="4">The sequence shown here is derived from an EMBL/GenBank/DDBJ whole genome shotgun (WGS) entry which is preliminary data.</text>
</comment>
<dbReference type="SUPFAM" id="SSF52833">
    <property type="entry name" value="Thioredoxin-like"/>
    <property type="match status" value="1"/>
</dbReference>
<dbReference type="PROSITE" id="PS51352">
    <property type="entry name" value="THIOREDOXIN_2"/>
    <property type="match status" value="1"/>
</dbReference>
<dbReference type="InterPro" id="IPR001640">
    <property type="entry name" value="Lgt"/>
</dbReference>
<name>A0A829HLL6_9GAMM</name>
<evidence type="ECO:0000256" key="2">
    <source>
        <dbReference type="SAM" id="Phobius"/>
    </source>
</evidence>
<feature type="domain" description="Thioredoxin" evidence="3">
    <location>
        <begin position="138"/>
        <end position="275"/>
    </location>
</feature>
<keyword evidence="1" id="KW-0676">Redox-active center</keyword>